<sequence length="15" mass="1759">MKSNAHRLTTVLIKF</sequence>
<dbReference type="EMBL" id="GBXM01079304">
    <property type="protein sequence ID" value="JAH29273.1"/>
    <property type="molecule type" value="Transcribed_RNA"/>
</dbReference>
<organism evidence="1">
    <name type="scientific">Anguilla anguilla</name>
    <name type="common">European freshwater eel</name>
    <name type="synonym">Muraena anguilla</name>
    <dbReference type="NCBI Taxonomy" id="7936"/>
    <lineage>
        <taxon>Eukaryota</taxon>
        <taxon>Metazoa</taxon>
        <taxon>Chordata</taxon>
        <taxon>Craniata</taxon>
        <taxon>Vertebrata</taxon>
        <taxon>Euteleostomi</taxon>
        <taxon>Actinopterygii</taxon>
        <taxon>Neopterygii</taxon>
        <taxon>Teleostei</taxon>
        <taxon>Anguilliformes</taxon>
        <taxon>Anguillidae</taxon>
        <taxon>Anguilla</taxon>
    </lineage>
</organism>
<accession>A0A0E9RLS1</accession>
<reference evidence="1" key="2">
    <citation type="journal article" date="2015" name="Fish Shellfish Immunol.">
        <title>Early steps in the European eel (Anguilla anguilla)-Vibrio vulnificus interaction in the gills: Role of the RtxA13 toxin.</title>
        <authorList>
            <person name="Callol A."/>
            <person name="Pajuelo D."/>
            <person name="Ebbesson L."/>
            <person name="Teles M."/>
            <person name="MacKenzie S."/>
            <person name="Amaro C."/>
        </authorList>
    </citation>
    <scope>NUCLEOTIDE SEQUENCE</scope>
</reference>
<reference evidence="1" key="1">
    <citation type="submission" date="2014-11" db="EMBL/GenBank/DDBJ databases">
        <authorList>
            <person name="Amaro Gonzalez C."/>
        </authorList>
    </citation>
    <scope>NUCLEOTIDE SEQUENCE</scope>
</reference>
<name>A0A0E9RLS1_ANGAN</name>
<evidence type="ECO:0000313" key="1">
    <source>
        <dbReference type="EMBL" id="JAH29273.1"/>
    </source>
</evidence>
<protein>
    <submittedName>
        <fullName evidence="1">Uncharacterized protein</fullName>
    </submittedName>
</protein>
<proteinExistence type="predicted"/>